<gene>
    <name evidence="1" type="ORF">HMPREF9141_0896</name>
</gene>
<dbReference type="AlphaFoldDB" id="F0F5N0"/>
<dbReference type="HOGENOM" id="CLU_3294358_0_0_10"/>
<proteinExistence type="predicted"/>
<dbReference type="Proteomes" id="UP000005697">
    <property type="component" value="Unassembled WGS sequence"/>
</dbReference>
<sequence length="40" mass="4777">MGDLRLIGGHEYRYWERGCLDPAIQHHFMPKLYGNLCKTR</sequence>
<organism evidence="1 2">
    <name type="scientific">Prevotella multiformis DSM 16608</name>
    <dbReference type="NCBI Taxonomy" id="888743"/>
    <lineage>
        <taxon>Bacteria</taxon>
        <taxon>Pseudomonadati</taxon>
        <taxon>Bacteroidota</taxon>
        <taxon>Bacteroidia</taxon>
        <taxon>Bacteroidales</taxon>
        <taxon>Prevotellaceae</taxon>
        <taxon>Prevotella</taxon>
    </lineage>
</organism>
<name>F0F5N0_9BACT</name>
<protein>
    <submittedName>
        <fullName evidence="1">Uncharacterized protein</fullName>
    </submittedName>
</protein>
<evidence type="ECO:0000313" key="2">
    <source>
        <dbReference type="Proteomes" id="UP000005697"/>
    </source>
</evidence>
<dbReference type="EMBL" id="AEWX01000013">
    <property type="protein sequence ID" value="EGC20649.1"/>
    <property type="molecule type" value="Genomic_DNA"/>
</dbReference>
<reference evidence="1 2" key="1">
    <citation type="submission" date="2011-01" db="EMBL/GenBank/DDBJ databases">
        <authorList>
            <person name="Muzny D."/>
            <person name="Qin X."/>
            <person name="Deng J."/>
            <person name="Jiang H."/>
            <person name="Liu Y."/>
            <person name="Qu J."/>
            <person name="Song X.-Z."/>
            <person name="Zhang L."/>
            <person name="Thornton R."/>
            <person name="Coyle M."/>
            <person name="Francisco L."/>
            <person name="Jackson L."/>
            <person name="Javaid M."/>
            <person name="Korchina V."/>
            <person name="Kovar C."/>
            <person name="Mata R."/>
            <person name="Mathew T."/>
            <person name="Ngo R."/>
            <person name="Nguyen L."/>
            <person name="Nguyen N."/>
            <person name="Okwuonu G."/>
            <person name="Ongeri F."/>
            <person name="Pham C."/>
            <person name="Simmons D."/>
            <person name="Wilczek-Boney K."/>
            <person name="Hale W."/>
            <person name="Jakkamsetti A."/>
            <person name="Pham P."/>
            <person name="Ruth R."/>
            <person name="San Lucas F."/>
            <person name="Warren J."/>
            <person name="Zhang J."/>
            <person name="Zhao Z."/>
            <person name="Zhou C."/>
            <person name="Zhu D."/>
            <person name="Lee S."/>
            <person name="Bess C."/>
            <person name="Blankenburg K."/>
            <person name="Forbes L."/>
            <person name="Fu Q."/>
            <person name="Gubbala S."/>
            <person name="Hirani K."/>
            <person name="Jayaseelan J.C."/>
            <person name="Lara F."/>
            <person name="Munidasa M."/>
            <person name="Palculict T."/>
            <person name="Patil S."/>
            <person name="Pu L.-L."/>
            <person name="Saada N."/>
            <person name="Tang L."/>
            <person name="Weissenberger G."/>
            <person name="Zhu Y."/>
            <person name="Hemphill L."/>
            <person name="Shang Y."/>
            <person name="Youmans B."/>
            <person name="Ayvaz T."/>
            <person name="Ross M."/>
            <person name="Santibanez J."/>
            <person name="Aqrawi P."/>
            <person name="Gross S."/>
            <person name="Joshi V."/>
            <person name="Fowler G."/>
            <person name="Nazareth L."/>
            <person name="Reid J."/>
            <person name="Worley K."/>
            <person name="Petrosino J."/>
            <person name="Highlander S."/>
            <person name="Gibbs R."/>
        </authorList>
    </citation>
    <scope>NUCLEOTIDE SEQUENCE [LARGE SCALE GENOMIC DNA]</scope>
    <source>
        <strain evidence="1 2">DSM 16608</strain>
    </source>
</reference>
<comment type="caution">
    <text evidence="1">The sequence shown here is derived from an EMBL/GenBank/DDBJ whole genome shotgun (WGS) entry which is preliminary data.</text>
</comment>
<evidence type="ECO:0000313" key="1">
    <source>
        <dbReference type="EMBL" id="EGC20649.1"/>
    </source>
</evidence>
<accession>F0F5N0</accession>
<keyword evidence="2" id="KW-1185">Reference proteome</keyword>